<evidence type="ECO:0000259" key="8">
    <source>
        <dbReference type="Pfam" id="PF00082"/>
    </source>
</evidence>
<dbReference type="PANTHER" id="PTHR10795">
    <property type="entry name" value="PROPROTEIN CONVERTASE SUBTILISIN/KEXIN"/>
    <property type="match status" value="1"/>
</dbReference>
<feature type="region of interest" description="Disordered" evidence="7">
    <location>
        <begin position="1"/>
        <end position="21"/>
    </location>
</feature>
<keyword evidence="5" id="KW-0720">Serine protease</keyword>
<keyword evidence="2" id="KW-0645">Protease</keyword>
<evidence type="ECO:0000313" key="11">
    <source>
        <dbReference type="Proteomes" id="UP000593579"/>
    </source>
</evidence>
<feature type="domain" description="Peptidase S8/S53" evidence="8">
    <location>
        <begin position="104"/>
        <end position="325"/>
    </location>
</feature>
<evidence type="ECO:0008006" key="12">
    <source>
        <dbReference type="Google" id="ProtNLM"/>
    </source>
</evidence>
<dbReference type="InterPro" id="IPR000209">
    <property type="entry name" value="Peptidase_S8/S53_dom"/>
</dbReference>
<proteinExistence type="inferred from homology"/>
<evidence type="ECO:0000313" key="10">
    <source>
        <dbReference type="EMBL" id="MBA0735990.1"/>
    </source>
</evidence>
<evidence type="ECO:0000256" key="2">
    <source>
        <dbReference type="ARBA" id="ARBA00022670"/>
    </source>
</evidence>
<dbReference type="GO" id="GO:0006508">
    <property type="term" value="P:proteolysis"/>
    <property type="evidence" value="ECO:0007669"/>
    <property type="project" value="UniProtKB-KW"/>
</dbReference>
<dbReference type="InterPro" id="IPR015500">
    <property type="entry name" value="Peptidase_S8_subtilisin-rel"/>
</dbReference>
<dbReference type="Proteomes" id="UP000593579">
    <property type="component" value="Unassembled WGS sequence"/>
</dbReference>
<dbReference type="GO" id="GO:0004252">
    <property type="term" value="F:serine-type endopeptidase activity"/>
    <property type="evidence" value="ECO:0007669"/>
    <property type="project" value="InterPro"/>
</dbReference>
<dbReference type="InterPro" id="IPR036852">
    <property type="entry name" value="Peptidase_S8/S53_dom_sf"/>
</dbReference>
<dbReference type="AlphaFoldDB" id="A0A7J9BIJ7"/>
<keyword evidence="4" id="KW-0378">Hydrolase</keyword>
<dbReference type="Gene3D" id="3.40.50.200">
    <property type="entry name" value="Peptidase S8/S53 domain"/>
    <property type="match status" value="2"/>
</dbReference>
<evidence type="ECO:0000256" key="3">
    <source>
        <dbReference type="ARBA" id="ARBA00022729"/>
    </source>
</evidence>
<dbReference type="PROSITE" id="PS00138">
    <property type="entry name" value="SUBTILASE_SER"/>
    <property type="match status" value="1"/>
</dbReference>
<dbReference type="PRINTS" id="PR00723">
    <property type="entry name" value="SUBTILISIN"/>
</dbReference>
<dbReference type="InterPro" id="IPR045051">
    <property type="entry name" value="SBT"/>
</dbReference>
<dbReference type="Gene3D" id="2.60.40.2310">
    <property type="match status" value="1"/>
</dbReference>
<dbReference type="InterPro" id="IPR023828">
    <property type="entry name" value="Peptidase_S8_Ser-AS"/>
</dbReference>
<comment type="caution">
    <text evidence="6">Lacks conserved residue(s) required for the propagation of feature annotation.</text>
</comment>
<dbReference type="SUPFAM" id="SSF52743">
    <property type="entry name" value="Subtilisin-like"/>
    <property type="match status" value="1"/>
</dbReference>
<protein>
    <recommendedName>
        <fullName evidence="12">Peptidase S8/S53 domain-containing protein</fullName>
    </recommendedName>
</protein>
<keyword evidence="3" id="KW-0732">Signal</keyword>
<dbReference type="InterPro" id="IPR041469">
    <property type="entry name" value="Subtilisin-like_FN3"/>
</dbReference>
<evidence type="ECO:0000256" key="1">
    <source>
        <dbReference type="ARBA" id="ARBA00011073"/>
    </source>
</evidence>
<organism evidence="10 11">
    <name type="scientific">Gossypium gossypioides</name>
    <name type="common">Mexican cotton</name>
    <name type="synonym">Selera gossypioides</name>
    <dbReference type="NCBI Taxonomy" id="34282"/>
    <lineage>
        <taxon>Eukaryota</taxon>
        <taxon>Viridiplantae</taxon>
        <taxon>Streptophyta</taxon>
        <taxon>Embryophyta</taxon>
        <taxon>Tracheophyta</taxon>
        <taxon>Spermatophyta</taxon>
        <taxon>Magnoliopsida</taxon>
        <taxon>eudicotyledons</taxon>
        <taxon>Gunneridae</taxon>
        <taxon>Pentapetalae</taxon>
        <taxon>rosids</taxon>
        <taxon>malvids</taxon>
        <taxon>Malvales</taxon>
        <taxon>Malvaceae</taxon>
        <taxon>Malvoideae</taxon>
        <taxon>Gossypium</taxon>
    </lineage>
</organism>
<accession>A0A7J9BIJ7</accession>
<keyword evidence="11" id="KW-1185">Reference proteome</keyword>
<evidence type="ECO:0000256" key="7">
    <source>
        <dbReference type="SAM" id="MobiDB-lite"/>
    </source>
</evidence>
<sequence length="473" mass="51066">MSLSVSLIPESGPSRTASATKALVHRPKVEGSFKLIGARVYTTDSARDTEGHGSHTASTAARNNVVNASFYGLAEGTARGGFHQQGLLHIKIIFVSEFYSGPVAIGAFHAAENGILVVQSAGNSGTLGKQTVSIVAPRILTVAASTIDRLFIDKGFSVNFFSLNRTKVPLVYGLQAKSYCDKSIARVCDPGCLDTSLVKNRIVLCDKEAYNAGALGSITPIPWTNISFVVPLYIKEMRPDRNAPSGDILAAYSPVASHSTTTTDRRRVKYNIISGTSMSCPHVTGVVAYVKTFQPHWSPSAIRSALLTTAFPMDPSNNPDGEFAYGSEHVNPVKAIDHGLVYDTVKGDNIRFLCSIGYVEGTIRIVTGHNSSCPEKTLPRDYTYPTLTAAIPVGGIFRVNFYRTVTNVGVAISTYIATISYNSKLEIKVVSQVLSFKSLMEKKSYNVTVTGKTLKPFLMVCASFLWSDDNHNV</sequence>
<comment type="caution">
    <text evidence="10">The sequence shown here is derived from an EMBL/GenBank/DDBJ whole genome shotgun (WGS) entry which is preliminary data.</text>
</comment>
<comment type="similarity">
    <text evidence="1 6">Belongs to the peptidase S8 family.</text>
</comment>
<dbReference type="Pfam" id="PF00082">
    <property type="entry name" value="Peptidase_S8"/>
    <property type="match status" value="1"/>
</dbReference>
<dbReference type="PROSITE" id="PS51892">
    <property type="entry name" value="SUBTILASE"/>
    <property type="match status" value="1"/>
</dbReference>
<name>A0A7J9BIJ7_GOSGO</name>
<reference evidence="10 11" key="1">
    <citation type="journal article" date="2019" name="Genome Biol. Evol.">
        <title>Insights into the evolution of the New World diploid cottons (Gossypium, subgenus Houzingenia) based on genome sequencing.</title>
        <authorList>
            <person name="Grover C.E."/>
            <person name="Arick M.A. 2nd"/>
            <person name="Thrash A."/>
            <person name="Conover J.L."/>
            <person name="Sanders W.S."/>
            <person name="Peterson D.G."/>
            <person name="Frelichowski J.E."/>
            <person name="Scheffler J.A."/>
            <person name="Scheffler B.E."/>
            <person name="Wendel J.F."/>
        </authorList>
    </citation>
    <scope>NUCLEOTIDE SEQUENCE [LARGE SCALE GENOMIC DNA]</scope>
    <source>
        <strain evidence="10">5</strain>
        <tissue evidence="10">Leaf</tissue>
    </source>
</reference>
<evidence type="ECO:0000256" key="5">
    <source>
        <dbReference type="ARBA" id="ARBA00022825"/>
    </source>
</evidence>
<gene>
    <name evidence="10" type="ORF">Gogos_009592</name>
</gene>
<dbReference type="Pfam" id="PF17766">
    <property type="entry name" value="fn3_6"/>
    <property type="match status" value="1"/>
</dbReference>
<feature type="domain" description="Subtilisin-like protease fibronectin type-III" evidence="9">
    <location>
        <begin position="384"/>
        <end position="473"/>
    </location>
</feature>
<evidence type="ECO:0000256" key="6">
    <source>
        <dbReference type="PROSITE-ProRule" id="PRU01240"/>
    </source>
</evidence>
<evidence type="ECO:0000256" key="4">
    <source>
        <dbReference type="ARBA" id="ARBA00022801"/>
    </source>
</evidence>
<evidence type="ECO:0000259" key="9">
    <source>
        <dbReference type="Pfam" id="PF17766"/>
    </source>
</evidence>
<dbReference type="OrthoDB" id="206201at2759"/>
<dbReference type="EMBL" id="JABEZY010000004">
    <property type="protein sequence ID" value="MBA0735990.1"/>
    <property type="molecule type" value="Genomic_DNA"/>
</dbReference>